<dbReference type="InterPro" id="IPR029068">
    <property type="entry name" value="Glyas_Bleomycin-R_OHBP_Dase"/>
</dbReference>
<dbReference type="EMBL" id="AP019620">
    <property type="protein sequence ID" value="BBJ46805.1"/>
    <property type="molecule type" value="Genomic_DNA"/>
</dbReference>
<dbReference type="InterPro" id="IPR004360">
    <property type="entry name" value="Glyas_Fos-R_dOase_dom"/>
</dbReference>
<protein>
    <submittedName>
        <fullName evidence="2">Glyoxalase</fullName>
    </submittedName>
</protein>
<accession>A0A499UX59</accession>
<reference evidence="2 3" key="1">
    <citation type="journal article" date="2020" name="Int. J. Syst. Evol. Microbiol.">
        <title>Reclassification of Streptomyces castelarensis and Streptomyces sporoclivatus as later heterotypic synonyms of Streptomyces antimycoticus.</title>
        <authorList>
            <person name="Komaki H."/>
            <person name="Tamura T."/>
        </authorList>
    </citation>
    <scope>NUCLEOTIDE SEQUENCE [LARGE SCALE GENOMIC DNA]</scope>
    <source>
        <strain evidence="2 3">NBRC 100767</strain>
    </source>
</reference>
<sequence>MVGMNADDRSTLARGRVATRLPARDLDRARRFYSEQLGMEPVDERPGGLLYRCGGAEFVLFRSTGSSPGTFTQMAWEVDDIETAVRELRRRGVVFEEVDVAGFRTTEGIAEIEGNYPSKGARGERGAWFRDSERNLLGVGQLVM</sequence>
<feature type="domain" description="VOC" evidence="1">
    <location>
        <begin position="13"/>
        <end position="142"/>
    </location>
</feature>
<dbReference type="InterPro" id="IPR037523">
    <property type="entry name" value="VOC_core"/>
</dbReference>
<organism evidence="2 3">
    <name type="scientific">Streptomyces antimycoticus</name>
    <dbReference type="NCBI Taxonomy" id="68175"/>
    <lineage>
        <taxon>Bacteria</taxon>
        <taxon>Bacillati</taxon>
        <taxon>Actinomycetota</taxon>
        <taxon>Actinomycetes</taxon>
        <taxon>Kitasatosporales</taxon>
        <taxon>Streptomycetaceae</taxon>
        <taxon>Streptomyces</taxon>
        <taxon>Streptomyces violaceusniger group</taxon>
    </lineage>
</organism>
<dbReference type="Gene3D" id="3.10.180.10">
    <property type="entry name" value="2,3-Dihydroxybiphenyl 1,2-Dioxygenase, domain 1"/>
    <property type="match status" value="1"/>
</dbReference>
<evidence type="ECO:0000313" key="3">
    <source>
        <dbReference type="Proteomes" id="UP000463951"/>
    </source>
</evidence>
<dbReference type="AlphaFoldDB" id="A0A499UX59"/>
<name>A0A499UX59_9ACTN</name>
<dbReference type="SUPFAM" id="SSF54593">
    <property type="entry name" value="Glyoxalase/Bleomycin resistance protein/Dihydroxybiphenyl dioxygenase"/>
    <property type="match status" value="1"/>
</dbReference>
<dbReference type="Proteomes" id="UP000463951">
    <property type="component" value="Chromosome"/>
</dbReference>
<dbReference type="CDD" id="cd06587">
    <property type="entry name" value="VOC"/>
    <property type="match status" value="1"/>
</dbReference>
<evidence type="ECO:0000259" key="1">
    <source>
        <dbReference type="PROSITE" id="PS51819"/>
    </source>
</evidence>
<dbReference type="Pfam" id="PF00903">
    <property type="entry name" value="Glyoxalase"/>
    <property type="match status" value="1"/>
</dbReference>
<proteinExistence type="predicted"/>
<dbReference type="PROSITE" id="PS51819">
    <property type="entry name" value="VOC"/>
    <property type="match status" value="1"/>
</dbReference>
<evidence type="ECO:0000313" key="2">
    <source>
        <dbReference type="EMBL" id="BBJ46805.1"/>
    </source>
</evidence>
<gene>
    <name evidence="2" type="ORF">SSPO_095230</name>
</gene>